<organism evidence="4 5">
    <name type="scientific">Cerrena zonata</name>
    <dbReference type="NCBI Taxonomy" id="2478898"/>
    <lineage>
        <taxon>Eukaryota</taxon>
        <taxon>Fungi</taxon>
        <taxon>Dikarya</taxon>
        <taxon>Basidiomycota</taxon>
        <taxon>Agaricomycotina</taxon>
        <taxon>Agaricomycetes</taxon>
        <taxon>Polyporales</taxon>
        <taxon>Cerrenaceae</taxon>
        <taxon>Cerrena</taxon>
    </lineage>
</organism>
<keyword evidence="5" id="KW-1185">Reference proteome</keyword>
<evidence type="ECO:0000256" key="2">
    <source>
        <dbReference type="SAM" id="MobiDB-lite"/>
    </source>
</evidence>
<sequence>MMRSIDAFSTLSSDDLADYDVISDGIRSLESSIADIGFQDRPLASGELHEPPPSQKAKTTFGTPAFSAEDIQSYVERALGSSGSGTIRGNALTKPVRVYVDGSFDGFNVAHALQLRQAKLSFPSVYLMAGAYSDEVCREHGCHTSTPHLERCEILRHCRWVDEVVPDAPWKLDEAFVRSRHIDYVAIDEGTSIDPSFDKERLKGYDYVKTIRKAIPTRRTTGVSDRKLVTTPAQTILSRNVNIESNQTTPRITSPVLQHLEKADEGLPQSQENEDPFGEPKVDEFGTGIGV</sequence>
<dbReference type="PANTHER" id="PTHR10739:SF13">
    <property type="entry name" value="CHOLINE-PHOSPHATE CYTIDYLYLTRANSFERASE"/>
    <property type="match status" value="1"/>
</dbReference>
<reference evidence="4 5" key="1">
    <citation type="submission" date="2022-09" db="EMBL/GenBank/DDBJ databases">
        <authorList>
            <person name="Palmer J.M."/>
        </authorList>
    </citation>
    <scope>NUCLEOTIDE SEQUENCE [LARGE SCALE GENOMIC DNA]</scope>
    <source>
        <strain evidence="4 5">DSM 7382</strain>
    </source>
</reference>
<accession>A0AAW0FZC6</accession>
<dbReference type="PANTHER" id="PTHR10739">
    <property type="entry name" value="CYTIDYLYLTRANSFERASE"/>
    <property type="match status" value="1"/>
</dbReference>
<protein>
    <recommendedName>
        <fullName evidence="1">choline-phosphate cytidylyltransferase</fullName>
        <ecNumber evidence="1">2.7.7.15</ecNumber>
    </recommendedName>
</protein>
<dbReference type="Pfam" id="PF01467">
    <property type="entry name" value="CTP_transf_like"/>
    <property type="match status" value="1"/>
</dbReference>
<dbReference type="EMBL" id="JASBNA010000017">
    <property type="protein sequence ID" value="KAK7686428.1"/>
    <property type="molecule type" value="Genomic_DNA"/>
</dbReference>
<proteinExistence type="predicted"/>
<dbReference type="Gene3D" id="3.40.50.620">
    <property type="entry name" value="HUPs"/>
    <property type="match status" value="1"/>
</dbReference>
<feature type="region of interest" description="Disordered" evidence="2">
    <location>
        <begin position="265"/>
        <end position="291"/>
    </location>
</feature>
<dbReference type="Proteomes" id="UP001385951">
    <property type="component" value="Unassembled WGS sequence"/>
</dbReference>
<dbReference type="GO" id="GO:0005635">
    <property type="term" value="C:nuclear envelope"/>
    <property type="evidence" value="ECO:0007669"/>
    <property type="project" value="TreeGrafter"/>
</dbReference>
<dbReference type="GO" id="GO:0031210">
    <property type="term" value="F:phosphatidylcholine binding"/>
    <property type="evidence" value="ECO:0007669"/>
    <property type="project" value="TreeGrafter"/>
</dbReference>
<evidence type="ECO:0000259" key="3">
    <source>
        <dbReference type="Pfam" id="PF01467"/>
    </source>
</evidence>
<dbReference type="InterPro" id="IPR014729">
    <property type="entry name" value="Rossmann-like_a/b/a_fold"/>
</dbReference>
<name>A0AAW0FZC6_9APHY</name>
<feature type="domain" description="Cytidyltransferase-like" evidence="3">
    <location>
        <begin position="99"/>
        <end position="198"/>
    </location>
</feature>
<evidence type="ECO:0000313" key="5">
    <source>
        <dbReference type="Proteomes" id="UP001385951"/>
    </source>
</evidence>
<dbReference type="AlphaFoldDB" id="A0AAW0FZC6"/>
<dbReference type="SUPFAM" id="SSF52374">
    <property type="entry name" value="Nucleotidylyl transferase"/>
    <property type="match status" value="1"/>
</dbReference>
<dbReference type="InterPro" id="IPR045049">
    <property type="entry name" value="Pcy1-like"/>
</dbReference>
<evidence type="ECO:0000256" key="1">
    <source>
        <dbReference type="ARBA" id="ARBA00026101"/>
    </source>
</evidence>
<evidence type="ECO:0000313" key="4">
    <source>
        <dbReference type="EMBL" id="KAK7686428.1"/>
    </source>
</evidence>
<gene>
    <name evidence="4" type="ORF">QCA50_010652</name>
</gene>
<dbReference type="GO" id="GO:0004105">
    <property type="term" value="F:choline-phosphate cytidylyltransferase activity"/>
    <property type="evidence" value="ECO:0007669"/>
    <property type="project" value="UniProtKB-EC"/>
</dbReference>
<comment type="caution">
    <text evidence="4">The sequence shown here is derived from an EMBL/GenBank/DDBJ whole genome shotgun (WGS) entry which is preliminary data.</text>
</comment>
<dbReference type="InterPro" id="IPR004821">
    <property type="entry name" value="Cyt_trans-like"/>
</dbReference>
<dbReference type="EC" id="2.7.7.15" evidence="1"/>